<evidence type="ECO:0000256" key="4">
    <source>
        <dbReference type="ARBA" id="ARBA00023242"/>
    </source>
</evidence>
<sequence>MRRSLRQDDKPIEEPSPLPESEFSFTLTRVAVAQICQSMGFSGAQNSALEALTDVATRYLQAIAKLAAASANSDGRTQSNLPDIIVALEDLASVQGFPGFSSTRSVSLYSSPVIKNLMKFVNYTDEIPFARPLPPRKKNFQGAKGKLLKYKGDWDNSRRYYLDGDGWRHVPRWLPAVPVVERKENGAEMKQEVKWGCLDGRGEREDENNINGQQTYPYIHECLQSKLENKKIFYKSVHKKITLDLAIRKNR</sequence>
<dbReference type="PANTHER" id="PTHR46338">
    <property type="entry name" value="TRANSCRIPTION INITIATION FACTOR TFIID SUBUNIT 8"/>
    <property type="match status" value="1"/>
</dbReference>
<name>A0ABR0V781_REHGL</name>
<dbReference type="SUPFAM" id="SSF47113">
    <property type="entry name" value="Histone-fold"/>
    <property type="match status" value="1"/>
</dbReference>
<dbReference type="SMART" id="SM00576">
    <property type="entry name" value="BTP"/>
    <property type="match status" value="1"/>
</dbReference>
<dbReference type="InterPro" id="IPR009072">
    <property type="entry name" value="Histone-fold"/>
</dbReference>
<comment type="caution">
    <text evidence="7">The sequence shown here is derived from an EMBL/GenBank/DDBJ whole genome shotgun (WGS) entry which is preliminary data.</text>
</comment>
<evidence type="ECO:0000256" key="5">
    <source>
        <dbReference type="SAM" id="MobiDB-lite"/>
    </source>
</evidence>
<dbReference type="Proteomes" id="UP001318860">
    <property type="component" value="Unassembled WGS sequence"/>
</dbReference>
<gene>
    <name evidence="7" type="ORF">DH2020_035418</name>
</gene>
<feature type="region of interest" description="Disordered" evidence="5">
    <location>
        <begin position="1"/>
        <end position="20"/>
    </location>
</feature>
<dbReference type="InterPro" id="IPR006565">
    <property type="entry name" value="BTP"/>
</dbReference>
<dbReference type="PANTHER" id="PTHR46338:SF13">
    <property type="entry name" value="TRANSCRIPTION INITIATION FACTOR TFIID SUBUNIT 8-LIKE"/>
    <property type="match status" value="1"/>
</dbReference>
<comment type="subcellular location">
    <subcellularLocation>
        <location evidence="1">Nucleus</location>
    </subcellularLocation>
</comment>
<proteinExistence type="predicted"/>
<evidence type="ECO:0000256" key="3">
    <source>
        <dbReference type="ARBA" id="ARBA00023163"/>
    </source>
</evidence>
<organism evidence="7 8">
    <name type="scientific">Rehmannia glutinosa</name>
    <name type="common">Chinese foxglove</name>
    <dbReference type="NCBI Taxonomy" id="99300"/>
    <lineage>
        <taxon>Eukaryota</taxon>
        <taxon>Viridiplantae</taxon>
        <taxon>Streptophyta</taxon>
        <taxon>Embryophyta</taxon>
        <taxon>Tracheophyta</taxon>
        <taxon>Spermatophyta</taxon>
        <taxon>Magnoliopsida</taxon>
        <taxon>eudicotyledons</taxon>
        <taxon>Gunneridae</taxon>
        <taxon>Pentapetalae</taxon>
        <taxon>asterids</taxon>
        <taxon>lamiids</taxon>
        <taxon>Lamiales</taxon>
        <taxon>Orobanchaceae</taxon>
        <taxon>Rehmannieae</taxon>
        <taxon>Rehmannia</taxon>
    </lineage>
</organism>
<dbReference type="Gene3D" id="1.10.20.10">
    <property type="entry name" value="Histone, subunit A"/>
    <property type="match status" value="1"/>
</dbReference>
<keyword evidence="8" id="KW-1185">Reference proteome</keyword>
<evidence type="ECO:0000256" key="2">
    <source>
        <dbReference type="ARBA" id="ARBA00023015"/>
    </source>
</evidence>
<evidence type="ECO:0000313" key="8">
    <source>
        <dbReference type="Proteomes" id="UP001318860"/>
    </source>
</evidence>
<feature type="compositionally biased region" description="Basic and acidic residues" evidence="5">
    <location>
        <begin position="1"/>
        <end position="13"/>
    </location>
</feature>
<feature type="domain" description="Bromodomain associated" evidence="6">
    <location>
        <begin position="21"/>
        <end position="97"/>
    </location>
</feature>
<keyword evidence="2" id="KW-0805">Transcription regulation</keyword>
<dbReference type="Pfam" id="PF07524">
    <property type="entry name" value="Bromo_TP"/>
    <property type="match status" value="1"/>
</dbReference>
<evidence type="ECO:0000313" key="7">
    <source>
        <dbReference type="EMBL" id="KAK6130836.1"/>
    </source>
</evidence>
<dbReference type="InterPro" id="IPR037818">
    <property type="entry name" value="TAF8"/>
</dbReference>
<evidence type="ECO:0000259" key="6">
    <source>
        <dbReference type="SMART" id="SM00576"/>
    </source>
</evidence>
<evidence type="ECO:0000256" key="1">
    <source>
        <dbReference type="ARBA" id="ARBA00004123"/>
    </source>
</evidence>
<protein>
    <recommendedName>
        <fullName evidence="6">Bromodomain associated domain-containing protein</fullName>
    </recommendedName>
</protein>
<accession>A0ABR0V781</accession>
<keyword evidence="4" id="KW-0539">Nucleus</keyword>
<dbReference type="EMBL" id="JABTTQ020001542">
    <property type="protein sequence ID" value="KAK6130836.1"/>
    <property type="molecule type" value="Genomic_DNA"/>
</dbReference>
<keyword evidence="3" id="KW-0804">Transcription</keyword>
<reference evidence="7 8" key="1">
    <citation type="journal article" date="2021" name="Comput. Struct. Biotechnol. J.">
        <title>De novo genome assembly of the potent medicinal plant Rehmannia glutinosa using nanopore technology.</title>
        <authorList>
            <person name="Ma L."/>
            <person name="Dong C."/>
            <person name="Song C."/>
            <person name="Wang X."/>
            <person name="Zheng X."/>
            <person name="Niu Y."/>
            <person name="Chen S."/>
            <person name="Feng W."/>
        </authorList>
    </citation>
    <scope>NUCLEOTIDE SEQUENCE [LARGE SCALE GENOMIC DNA]</scope>
    <source>
        <strain evidence="7">DH-2019</strain>
    </source>
</reference>